<reference evidence="4 5" key="1">
    <citation type="submission" date="2022-05" db="EMBL/GenBank/DDBJ databases">
        <authorList>
            <consortium name="Genoscope - CEA"/>
            <person name="William W."/>
        </authorList>
    </citation>
    <scope>NUCLEOTIDE SEQUENCE [LARGE SCALE GENOMIC DNA]</scope>
</reference>
<proteinExistence type="inferred from homology"/>
<dbReference type="InterPro" id="IPR020556">
    <property type="entry name" value="Amidase_CS"/>
</dbReference>
<dbReference type="InterPro" id="IPR052739">
    <property type="entry name" value="FAAH2"/>
</dbReference>
<dbReference type="Pfam" id="PF01425">
    <property type="entry name" value="Amidase"/>
    <property type="match status" value="1"/>
</dbReference>
<dbReference type="InterPro" id="IPR036928">
    <property type="entry name" value="AS_sf"/>
</dbReference>
<dbReference type="PROSITE" id="PS00571">
    <property type="entry name" value="AMIDASES"/>
    <property type="match status" value="1"/>
</dbReference>
<comment type="caution">
    <text evidence="4">The sequence shown here is derived from an EMBL/GenBank/DDBJ whole genome shotgun (WGS) entry which is preliminary data.</text>
</comment>
<gene>
    <name evidence="4" type="ORF">PLOB_00006300</name>
</gene>
<feature type="domain" description="Amidase" evidence="3">
    <location>
        <begin position="71"/>
        <end position="518"/>
    </location>
</feature>
<dbReference type="SUPFAM" id="SSF75304">
    <property type="entry name" value="Amidase signature (AS) enzymes"/>
    <property type="match status" value="1"/>
</dbReference>
<feature type="signal peptide" evidence="2">
    <location>
        <begin position="1"/>
        <end position="16"/>
    </location>
</feature>
<dbReference type="PANTHER" id="PTHR43372:SF4">
    <property type="entry name" value="FATTY-ACID AMIDE HYDROLASE 2"/>
    <property type="match status" value="1"/>
</dbReference>
<organism evidence="4 5">
    <name type="scientific">Porites lobata</name>
    <dbReference type="NCBI Taxonomy" id="104759"/>
    <lineage>
        <taxon>Eukaryota</taxon>
        <taxon>Metazoa</taxon>
        <taxon>Cnidaria</taxon>
        <taxon>Anthozoa</taxon>
        <taxon>Hexacorallia</taxon>
        <taxon>Scleractinia</taxon>
        <taxon>Fungiina</taxon>
        <taxon>Poritidae</taxon>
        <taxon>Porites</taxon>
    </lineage>
</organism>
<accession>A0ABN8QLS1</accession>
<evidence type="ECO:0000256" key="2">
    <source>
        <dbReference type="SAM" id="SignalP"/>
    </source>
</evidence>
<dbReference type="EMBL" id="CALNXK010000129">
    <property type="protein sequence ID" value="CAH3164425.1"/>
    <property type="molecule type" value="Genomic_DNA"/>
</dbReference>
<dbReference type="InterPro" id="IPR023631">
    <property type="entry name" value="Amidase_dom"/>
</dbReference>
<dbReference type="Proteomes" id="UP001159405">
    <property type="component" value="Unassembled WGS sequence"/>
</dbReference>
<keyword evidence="5" id="KW-1185">Reference proteome</keyword>
<name>A0ABN8QLS1_9CNID</name>
<evidence type="ECO:0000259" key="3">
    <source>
        <dbReference type="Pfam" id="PF01425"/>
    </source>
</evidence>
<sequence length="549" mass="60273">MGVIRILLSLVSLVFKALDSVGILWDARLRLSEFIYGKHGVTVRGPTKRILKLPACVIAEYIKKRKLTCVEVIEAFRDRILEVNPILNAVVGDRFDDASEEAQHIDQVLDSSDINLNQEKSDLLSKPLLGVPITVKESIACEGFTNSAGLVDRKDKIASEDAAVVKNLRVAGAIPIAVTNCSELCMWWETTNNVYGRTNNPYETSKIAGGSSGGEGAIISAAGSVCGIGSDVGGSVRMPAFFNGIFGHKPSPSVVPNQGHFPQGSSEAFDEYLIMGPLCRYADDLIPMLKAMAGPTAYELKLDEEVDLSAIKVYTISDGEYPFLTSPVDTDLLMAQEQVCSFLQERFGATVEDAHMTLFRYSPLIWSAMILSAESNKITSQFLQRESGSVSMNPFVEIFKYLLGYSKYHYVTLAVAGIEHLRNPLPHCLPDVSSRFVQMGLKLREQIQALLGSNGILLFPSHPNTALSHNRPFLAPLNFSYTSIFNVLHLPVTQCPMGLDKNGLPLGIQIAAARNNDRLSIAVAKQLEHQFGGWRDWYPGKTSEDKKNE</sequence>
<evidence type="ECO:0000313" key="4">
    <source>
        <dbReference type="EMBL" id="CAH3164425.1"/>
    </source>
</evidence>
<dbReference type="Gene3D" id="3.90.1300.10">
    <property type="entry name" value="Amidase signature (AS) domain"/>
    <property type="match status" value="1"/>
</dbReference>
<evidence type="ECO:0000313" key="5">
    <source>
        <dbReference type="Proteomes" id="UP001159405"/>
    </source>
</evidence>
<dbReference type="PIRSF" id="PIRSF001221">
    <property type="entry name" value="Amidase_fungi"/>
    <property type="match status" value="1"/>
</dbReference>
<dbReference type="PANTHER" id="PTHR43372">
    <property type="entry name" value="FATTY-ACID AMIDE HYDROLASE"/>
    <property type="match status" value="1"/>
</dbReference>
<evidence type="ECO:0000256" key="1">
    <source>
        <dbReference type="ARBA" id="ARBA00009199"/>
    </source>
</evidence>
<keyword evidence="2" id="KW-0732">Signal</keyword>
<protein>
    <recommendedName>
        <fullName evidence="3">Amidase domain-containing protein</fullName>
    </recommendedName>
</protein>
<feature type="chain" id="PRO_5045907539" description="Amidase domain-containing protein" evidence="2">
    <location>
        <begin position="17"/>
        <end position="549"/>
    </location>
</feature>
<comment type="similarity">
    <text evidence="1">Belongs to the amidase family.</text>
</comment>